<keyword evidence="2" id="KW-1185">Reference proteome</keyword>
<dbReference type="EMBL" id="KQ460398">
    <property type="protein sequence ID" value="KPJ15155.1"/>
    <property type="molecule type" value="Genomic_DNA"/>
</dbReference>
<sequence>MKCAFEVRIKTIERQVHREPFIWRVPAAARDCFCSNNYFLTLPCTRLSATDCGRRTRHHDH</sequence>
<protein>
    <submittedName>
        <fullName evidence="1">Uncharacterized protein</fullName>
    </submittedName>
</protein>
<name>A0A194RD05_PAPMA</name>
<accession>A0A194RD05</accession>
<dbReference type="AlphaFoldDB" id="A0A194RD05"/>
<reference evidence="1 2" key="1">
    <citation type="journal article" date="2015" name="Nat. Commun.">
        <title>Outbred genome sequencing and CRISPR/Cas9 gene editing in butterflies.</title>
        <authorList>
            <person name="Li X."/>
            <person name="Fan D."/>
            <person name="Zhang W."/>
            <person name="Liu G."/>
            <person name="Zhang L."/>
            <person name="Zhao L."/>
            <person name="Fang X."/>
            <person name="Chen L."/>
            <person name="Dong Y."/>
            <person name="Chen Y."/>
            <person name="Ding Y."/>
            <person name="Zhao R."/>
            <person name="Feng M."/>
            <person name="Zhu Y."/>
            <person name="Feng Y."/>
            <person name="Jiang X."/>
            <person name="Zhu D."/>
            <person name="Xiang H."/>
            <person name="Feng X."/>
            <person name="Li S."/>
            <person name="Wang J."/>
            <person name="Zhang G."/>
            <person name="Kronforst M.R."/>
            <person name="Wang W."/>
        </authorList>
    </citation>
    <scope>NUCLEOTIDE SEQUENCE [LARGE SCALE GENOMIC DNA]</scope>
    <source>
        <strain evidence="1">Ya'a_city_454_Pm</strain>
        <tissue evidence="1">Whole body</tissue>
    </source>
</reference>
<gene>
    <name evidence="1" type="ORF">RR48_09182</name>
</gene>
<dbReference type="Proteomes" id="UP000053240">
    <property type="component" value="Unassembled WGS sequence"/>
</dbReference>
<proteinExistence type="predicted"/>
<dbReference type="InParanoid" id="A0A194RD05"/>
<organism evidence="1 2">
    <name type="scientific">Papilio machaon</name>
    <name type="common">Old World swallowtail butterfly</name>
    <dbReference type="NCBI Taxonomy" id="76193"/>
    <lineage>
        <taxon>Eukaryota</taxon>
        <taxon>Metazoa</taxon>
        <taxon>Ecdysozoa</taxon>
        <taxon>Arthropoda</taxon>
        <taxon>Hexapoda</taxon>
        <taxon>Insecta</taxon>
        <taxon>Pterygota</taxon>
        <taxon>Neoptera</taxon>
        <taxon>Endopterygota</taxon>
        <taxon>Lepidoptera</taxon>
        <taxon>Glossata</taxon>
        <taxon>Ditrysia</taxon>
        <taxon>Papilionoidea</taxon>
        <taxon>Papilionidae</taxon>
        <taxon>Papilioninae</taxon>
        <taxon>Papilio</taxon>
    </lineage>
</organism>
<evidence type="ECO:0000313" key="2">
    <source>
        <dbReference type="Proteomes" id="UP000053240"/>
    </source>
</evidence>
<evidence type="ECO:0000313" key="1">
    <source>
        <dbReference type="EMBL" id="KPJ15155.1"/>
    </source>
</evidence>